<dbReference type="Proteomes" id="UP000186391">
    <property type="component" value="Unassembled WGS sequence"/>
</dbReference>
<dbReference type="SUPFAM" id="SSF81544">
    <property type="entry name" value="Subunit IX of photosystem I reaction centre, PsaJ"/>
    <property type="match status" value="1"/>
</dbReference>
<evidence type="ECO:0000313" key="9">
    <source>
        <dbReference type="Proteomes" id="UP000186391"/>
    </source>
</evidence>
<dbReference type="InterPro" id="IPR002615">
    <property type="entry name" value="PSI_PsaJ"/>
</dbReference>
<proteinExistence type="inferred from homology"/>
<dbReference type="GO" id="GO:0031676">
    <property type="term" value="C:plasma membrane-derived thylakoid membrane"/>
    <property type="evidence" value="ECO:0007669"/>
    <property type="project" value="UniProtKB-SubCell"/>
</dbReference>
<evidence type="ECO:0000256" key="2">
    <source>
        <dbReference type="ARBA" id="ARBA00006318"/>
    </source>
</evidence>
<keyword evidence="9" id="KW-1185">Reference proteome</keyword>
<dbReference type="OrthoDB" id="516829at2"/>
<dbReference type="GO" id="GO:0009522">
    <property type="term" value="C:photosystem I"/>
    <property type="evidence" value="ECO:0007669"/>
    <property type="project" value="InterPro"/>
</dbReference>
<evidence type="ECO:0000256" key="3">
    <source>
        <dbReference type="ARBA" id="ARBA00022692"/>
    </source>
</evidence>
<dbReference type="Pfam" id="PF01701">
    <property type="entry name" value="PSI_PsaJ"/>
    <property type="match status" value="1"/>
</dbReference>
<keyword evidence="5" id="KW-0793">Thylakoid</keyword>
<evidence type="ECO:0000256" key="5">
    <source>
        <dbReference type="ARBA" id="ARBA00023078"/>
    </source>
</evidence>
<evidence type="ECO:0000256" key="1">
    <source>
        <dbReference type="ARBA" id="ARBA00004376"/>
    </source>
</evidence>
<comment type="subcellular location">
    <subcellularLocation>
        <location evidence="1">Cellular thylakoid membrane</location>
        <topology evidence="1">Single-pass membrane protein</topology>
    </subcellularLocation>
</comment>
<dbReference type="GO" id="GO:0015979">
    <property type="term" value="P:photosynthesis"/>
    <property type="evidence" value="ECO:0007669"/>
    <property type="project" value="InterPro"/>
</dbReference>
<organism evidence="8 9">
    <name type="scientific">Fischerella major NIES-592</name>
    <dbReference type="NCBI Taxonomy" id="210994"/>
    <lineage>
        <taxon>Bacteria</taxon>
        <taxon>Bacillati</taxon>
        <taxon>Cyanobacteriota</taxon>
        <taxon>Cyanophyceae</taxon>
        <taxon>Nostocales</taxon>
        <taxon>Hapalosiphonaceae</taxon>
        <taxon>Fischerella</taxon>
    </lineage>
</organism>
<dbReference type="InterPro" id="IPR036062">
    <property type="entry name" value="PSI_PsaJ_sf"/>
</dbReference>
<evidence type="ECO:0000256" key="4">
    <source>
        <dbReference type="ARBA" id="ARBA00022989"/>
    </source>
</evidence>
<dbReference type="AlphaFoldDB" id="A0A1U7GTB1"/>
<gene>
    <name evidence="8" type="ORF">NIES592_22740</name>
</gene>
<keyword evidence="6 7" id="KW-0472">Membrane</keyword>
<dbReference type="RefSeq" id="WP_071846743.1">
    <property type="nucleotide sequence ID" value="NZ_MRCA01000022.1"/>
</dbReference>
<comment type="caution">
    <text evidence="8">The sequence shown here is derived from an EMBL/GenBank/DDBJ whole genome shotgun (WGS) entry which is preliminary data.</text>
</comment>
<reference evidence="8 9" key="1">
    <citation type="submission" date="2016-11" db="EMBL/GenBank/DDBJ databases">
        <title>Draft Genome Sequences of Nine Cyanobacterial Strains from Diverse Habitats.</title>
        <authorList>
            <person name="Zhu T."/>
            <person name="Hou S."/>
            <person name="Lu X."/>
            <person name="Hess W.R."/>
        </authorList>
    </citation>
    <scope>NUCLEOTIDE SEQUENCE [LARGE SCALE GENOMIC DNA]</scope>
    <source>
        <strain evidence="8 9">NIES-592</strain>
    </source>
</reference>
<feature type="transmembrane region" description="Helical" evidence="7">
    <location>
        <begin position="12"/>
        <end position="35"/>
    </location>
</feature>
<evidence type="ECO:0000256" key="7">
    <source>
        <dbReference type="SAM" id="Phobius"/>
    </source>
</evidence>
<accession>A0A1U7GTB1</accession>
<sequence length="48" mass="5449">MEARYLLRYLSTAPIVATLTLVTISVIMIVLNYLFPGLQYGTFFHSLP</sequence>
<name>A0A1U7GTB1_9CYAN</name>
<evidence type="ECO:0000313" key="8">
    <source>
        <dbReference type="EMBL" id="OKH11139.1"/>
    </source>
</evidence>
<keyword evidence="4 7" id="KW-1133">Transmembrane helix</keyword>
<dbReference type="EMBL" id="MRCA01000022">
    <property type="protein sequence ID" value="OKH11139.1"/>
    <property type="molecule type" value="Genomic_DNA"/>
</dbReference>
<comment type="similarity">
    <text evidence="2">Belongs to the PsaJ family.</text>
</comment>
<protein>
    <submittedName>
        <fullName evidence="8">Photosystem I reaction center subunit IX</fullName>
    </submittedName>
</protein>
<keyword evidence="3 7" id="KW-0812">Transmembrane</keyword>
<dbReference type="Gene3D" id="1.20.5.510">
    <property type="entry name" value="Single helix bin"/>
    <property type="match status" value="1"/>
</dbReference>
<evidence type="ECO:0000256" key="6">
    <source>
        <dbReference type="ARBA" id="ARBA00023136"/>
    </source>
</evidence>